<dbReference type="InterPro" id="IPR022294">
    <property type="entry name" value="ABC-transptr_permeasesu"/>
</dbReference>
<organism evidence="2 3">
    <name type="scientific">Clostridium taeniosporum</name>
    <dbReference type="NCBI Taxonomy" id="394958"/>
    <lineage>
        <taxon>Bacteria</taxon>
        <taxon>Bacillati</taxon>
        <taxon>Bacillota</taxon>
        <taxon>Clostridia</taxon>
        <taxon>Eubacteriales</taxon>
        <taxon>Clostridiaceae</taxon>
        <taxon>Clostridium</taxon>
    </lineage>
</organism>
<dbReference type="RefSeq" id="WP_084023867.1">
    <property type="nucleotide sequence ID" value="NZ_CP017253.2"/>
</dbReference>
<keyword evidence="1" id="KW-0812">Transmembrane</keyword>
<dbReference type="Proteomes" id="UP000094652">
    <property type="component" value="Chromosome"/>
</dbReference>
<dbReference type="CDD" id="cd21808">
    <property type="entry name" value="ABC-2_lan_permease_MutG"/>
    <property type="match status" value="1"/>
</dbReference>
<dbReference type="KEGG" id="ctae:BGI42_08735"/>
<keyword evidence="3" id="KW-1185">Reference proteome</keyword>
<dbReference type="OrthoDB" id="1701852at2"/>
<dbReference type="NCBIfam" id="TIGR03733">
    <property type="entry name" value="lanti_perm_MutG"/>
    <property type="match status" value="1"/>
</dbReference>
<dbReference type="EMBL" id="CP017253">
    <property type="protein sequence ID" value="AOR23806.2"/>
    <property type="molecule type" value="Genomic_DNA"/>
</dbReference>
<protein>
    <submittedName>
        <fullName evidence="2">Multidrug ABC transporter permease</fullName>
    </submittedName>
</protein>
<reference evidence="3" key="1">
    <citation type="submission" date="2016-09" db="EMBL/GenBank/DDBJ databases">
        <title>Genomics of Clostridium taeniosporum, an organism which forms endospores with ribbon-like appendages.</title>
        <authorList>
            <person name="Walker J.R."/>
        </authorList>
    </citation>
    <scope>NUCLEOTIDE SEQUENCE [LARGE SCALE GENOMIC DNA]</scope>
    <source>
        <strain evidence="3">1/k</strain>
    </source>
</reference>
<sequence length="228" mass="25676">MHIPVVGALIFLWYFSFAQWNTFSKVEGYLEAISLMFPLVIGIATSMVVEQEFMAGEFKEILGTQYGKTKCLLSKILILLCTGFLSTILAVGIFFIGFQYILKQNELSLNFYINSVLIIFASQIFLYLFHLWISFILGNGGSIGISIFESLISELLITGLGEGIWQWIPCAWGIRLIAYFSINWVNNGINPNGFASFYVGIQNSIALTILLAISFVVWFKSYEGTKYV</sequence>
<proteinExistence type="predicted"/>
<dbReference type="STRING" id="394958.BGI42_08735"/>
<keyword evidence="1" id="KW-0472">Membrane</keyword>
<accession>A0A1D7XKE0</accession>
<evidence type="ECO:0000313" key="2">
    <source>
        <dbReference type="EMBL" id="AOR23806.2"/>
    </source>
</evidence>
<evidence type="ECO:0000256" key="1">
    <source>
        <dbReference type="SAM" id="Phobius"/>
    </source>
</evidence>
<name>A0A1D7XKE0_9CLOT</name>
<feature type="transmembrane region" description="Helical" evidence="1">
    <location>
        <begin position="197"/>
        <end position="219"/>
    </location>
</feature>
<gene>
    <name evidence="2" type="ORF">BGI42_08735</name>
</gene>
<feature type="transmembrane region" description="Helical" evidence="1">
    <location>
        <begin position="164"/>
        <end position="185"/>
    </location>
</feature>
<feature type="transmembrane region" description="Helical" evidence="1">
    <location>
        <begin position="76"/>
        <end position="101"/>
    </location>
</feature>
<keyword evidence="1" id="KW-1133">Transmembrane helix</keyword>
<feature type="transmembrane region" description="Helical" evidence="1">
    <location>
        <begin position="107"/>
        <end position="129"/>
    </location>
</feature>
<dbReference type="AlphaFoldDB" id="A0A1D7XKE0"/>
<evidence type="ECO:0000313" key="3">
    <source>
        <dbReference type="Proteomes" id="UP000094652"/>
    </source>
</evidence>
<feature type="transmembrane region" description="Helical" evidence="1">
    <location>
        <begin position="28"/>
        <end position="49"/>
    </location>
</feature>